<comment type="caution">
    <text evidence="2">The sequence shown here is derived from an EMBL/GenBank/DDBJ whole genome shotgun (WGS) entry which is preliminary data.</text>
</comment>
<accession>A0A6M0CV78</accession>
<accession>A0A6B3NUN8</accession>
<dbReference type="EMBL" id="JAAHBV010000103">
    <property type="protein sequence ID" value="NER59674.1"/>
    <property type="molecule type" value="Genomic_DNA"/>
</dbReference>
<evidence type="ECO:0000313" key="2">
    <source>
        <dbReference type="EMBL" id="NER65859.1"/>
    </source>
</evidence>
<reference evidence="3 4" key="1">
    <citation type="submission" date="2020-02" db="EMBL/GenBank/DDBJ databases">
        <title>Broccoli isolated Pseudomonas sp.</title>
        <authorList>
            <person name="Fujikawa T."/>
            <person name="Sawada H."/>
        </authorList>
    </citation>
    <scope>NUCLEOTIDE SEQUENCE [LARGE SCALE GENOMIC DNA]</scope>
    <source>
        <strain evidence="2 4">MAFF212427</strain>
        <strain evidence="1 3">MAFF212428</strain>
    </source>
</reference>
<dbReference type="Proteomes" id="UP000480410">
    <property type="component" value="Unassembled WGS sequence"/>
</dbReference>
<keyword evidence="4" id="KW-1185">Reference proteome</keyword>
<dbReference type="NCBIfam" id="NF033927">
    <property type="entry name" value="alph_xenorhab_B"/>
    <property type="match status" value="1"/>
</dbReference>
<sequence>MDDNTAVLTAQDNPQLDQVMGTVNNYMQAWMRGRYMFLPMLHESVGRHAEFFREYTDGLVKCSKRVTAELNNTGLDTIAIGLSSAGATAEDRALYLELFATVLGKAIKKLQDQVLYLAAVPRELKGVPQPDPASAAQQYTREMAAQVGELDTSRKALSAKRGALQLLQSAIATLEANSIEALFNGLLPTSAELKAAQRIVTTQKIDLEAVELALERVRKVLGGALDGVRYARLADERRLLHARIDELEGSIARGARRQAELQQYLDVLAGYPALTAQRGRWEQQMLTIRQHLDMHLVSVKKIDTQKPHNVLVAVTLLKQLADYQRLMLKQYGDSQ</sequence>
<dbReference type="InterPro" id="IPR047760">
    <property type="entry name" value="XaxB-like"/>
</dbReference>
<dbReference type="EMBL" id="JAAHBU010000332">
    <property type="protein sequence ID" value="NER65859.1"/>
    <property type="molecule type" value="Genomic_DNA"/>
</dbReference>
<proteinExistence type="predicted"/>
<protein>
    <submittedName>
        <fullName evidence="2">Alpha-xenorhabdolysin family binary toxin subunit B</fullName>
    </submittedName>
</protein>
<organism evidence="2 4">
    <name type="scientific">Pseudomonas brassicae</name>
    <dbReference type="NCBI Taxonomy" id="2708063"/>
    <lineage>
        <taxon>Bacteria</taxon>
        <taxon>Pseudomonadati</taxon>
        <taxon>Pseudomonadota</taxon>
        <taxon>Gammaproteobacteria</taxon>
        <taxon>Pseudomonadales</taxon>
        <taxon>Pseudomonadaceae</taxon>
        <taxon>Pseudomonas</taxon>
    </lineage>
</organism>
<dbReference type="RefSeq" id="WP_163948952.1">
    <property type="nucleotide sequence ID" value="NZ_JAAHBU010000332.1"/>
</dbReference>
<evidence type="ECO:0000313" key="4">
    <source>
        <dbReference type="Proteomes" id="UP000482634"/>
    </source>
</evidence>
<evidence type="ECO:0000313" key="1">
    <source>
        <dbReference type="EMBL" id="NER59674.1"/>
    </source>
</evidence>
<evidence type="ECO:0000313" key="3">
    <source>
        <dbReference type="Proteomes" id="UP000480410"/>
    </source>
</evidence>
<name>A0A6B3NUN8_9PSED</name>
<gene>
    <name evidence="1" type="ORF">G3435_06045</name>
    <name evidence="2" type="ORF">G3436_20820</name>
</gene>
<dbReference type="Proteomes" id="UP000482634">
    <property type="component" value="Unassembled WGS sequence"/>
</dbReference>
<dbReference type="AlphaFoldDB" id="A0A6B3NUN8"/>